<dbReference type="InterPro" id="IPR036237">
    <property type="entry name" value="Xyl_isomerase-like_sf"/>
</dbReference>
<dbReference type="InterPro" id="IPR050312">
    <property type="entry name" value="IolE/XylAMocC-like"/>
</dbReference>
<sequence length="285" mass="32842">MEVAINLFSVNSQLNDNYFGTLEKLAQIGYRNVELIATDKSRKRFSDAIPANELKKKLVELNLNPIASHEGIAPGLQVDDLDWDFIIPYNAQLGVQRIVLPSLRITSREEALKLAEKVNVIGRRCHEHDMSFYLHNHALEFKQDGENTLFDMLLNHTDPSYIKVELDLAWVIRGGLDPIALLDQLGERCDLVHQRDMKKGLTYPLNLFDELSEKDYTAPYHEVHMKYRKPDMFVDLGQGLFDFGTVYGRIKELGHVLYTIVESDGEREDKFQSVESDMLFLQHYV</sequence>
<evidence type="ECO:0000313" key="3">
    <source>
        <dbReference type="Proteomes" id="UP001300012"/>
    </source>
</evidence>
<keyword evidence="3" id="KW-1185">Reference proteome</keyword>
<comment type="caution">
    <text evidence="2">The sequence shown here is derived from an EMBL/GenBank/DDBJ whole genome shotgun (WGS) entry which is preliminary data.</text>
</comment>
<dbReference type="Proteomes" id="UP001300012">
    <property type="component" value="Unassembled WGS sequence"/>
</dbReference>
<dbReference type="InterPro" id="IPR013022">
    <property type="entry name" value="Xyl_isomerase-like_TIM-brl"/>
</dbReference>
<dbReference type="Gene3D" id="3.20.20.150">
    <property type="entry name" value="Divalent-metal-dependent TIM barrel enzymes"/>
    <property type="match status" value="1"/>
</dbReference>
<gene>
    <name evidence="2" type="ORF">NV381_16545</name>
</gene>
<dbReference type="EMBL" id="JANQBD010000011">
    <property type="protein sequence ID" value="MCR8632814.1"/>
    <property type="molecule type" value="Genomic_DNA"/>
</dbReference>
<evidence type="ECO:0000259" key="1">
    <source>
        <dbReference type="Pfam" id="PF01261"/>
    </source>
</evidence>
<dbReference type="PANTHER" id="PTHR12110">
    <property type="entry name" value="HYDROXYPYRUVATE ISOMERASE"/>
    <property type="match status" value="1"/>
</dbReference>
<proteinExistence type="predicted"/>
<dbReference type="Pfam" id="PF01261">
    <property type="entry name" value="AP_endonuc_2"/>
    <property type="match status" value="1"/>
</dbReference>
<accession>A0ABT1YI03</accession>
<protein>
    <submittedName>
        <fullName evidence="2">TIM barrel protein</fullName>
    </submittedName>
</protein>
<dbReference type="RefSeq" id="WP_258214397.1">
    <property type="nucleotide sequence ID" value="NZ_JANQBD010000011.1"/>
</dbReference>
<reference evidence="2 3" key="1">
    <citation type="submission" date="2022-08" db="EMBL/GenBank/DDBJ databases">
        <title>Paenibacillus endoradicis sp. nov., Paenibacillus radicibacter sp. nov and Paenibacillus pararadicis sp. nov., three cold-adapted plant growth-promoting bacteria isolated from root of Larix gmelinii in Great Khingan.</title>
        <authorList>
            <person name="Xue H."/>
        </authorList>
    </citation>
    <scope>NUCLEOTIDE SEQUENCE [LARGE SCALE GENOMIC DNA]</scope>
    <source>
        <strain evidence="2 3">N5-1-1-5</strain>
    </source>
</reference>
<evidence type="ECO:0000313" key="2">
    <source>
        <dbReference type="EMBL" id="MCR8632814.1"/>
    </source>
</evidence>
<name>A0ABT1YI03_9BACL</name>
<feature type="domain" description="Xylose isomerase-like TIM barrel" evidence="1">
    <location>
        <begin position="22"/>
        <end position="272"/>
    </location>
</feature>
<organism evidence="2 3">
    <name type="scientific">Paenibacillus radicis</name>
    <name type="common">ex Xue et al. 2023</name>
    <dbReference type="NCBI Taxonomy" id="2972489"/>
    <lineage>
        <taxon>Bacteria</taxon>
        <taxon>Bacillati</taxon>
        <taxon>Bacillota</taxon>
        <taxon>Bacilli</taxon>
        <taxon>Bacillales</taxon>
        <taxon>Paenibacillaceae</taxon>
        <taxon>Paenibacillus</taxon>
    </lineage>
</organism>
<dbReference type="PANTHER" id="PTHR12110:SF41">
    <property type="entry name" value="INOSOSE DEHYDRATASE"/>
    <property type="match status" value="1"/>
</dbReference>
<dbReference type="SUPFAM" id="SSF51658">
    <property type="entry name" value="Xylose isomerase-like"/>
    <property type="match status" value="1"/>
</dbReference>